<dbReference type="Proteomes" id="UP000320791">
    <property type="component" value="Unassembled WGS sequence"/>
</dbReference>
<evidence type="ECO:0000313" key="2">
    <source>
        <dbReference type="Proteomes" id="UP000320791"/>
    </source>
</evidence>
<dbReference type="OrthoDB" id="9853857at2"/>
<protein>
    <recommendedName>
        <fullName evidence="3">Pentapeptide repeat-containing protein</fullName>
    </recommendedName>
</protein>
<proteinExistence type="predicted"/>
<evidence type="ECO:0008006" key="3">
    <source>
        <dbReference type="Google" id="ProtNLM"/>
    </source>
</evidence>
<evidence type="ECO:0000313" key="1">
    <source>
        <dbReference type="EMBL" id="TWT21016.1"/>
    </source>
</evidence>
<keyword evidence="2" id="KW-1185">Reference proteome</keyword>
<dbReference type="EMBL" id="VOHM01000031">
    <property type="protein sequence ID" value="TWT21016.1"/>
    <property type="molecule type" value="Genomic_DNA"/>
</dbReference>
<name>A0A5C5U4U5_9CORY</name>
<dbReference type="AlphaFoldDB" id="A0A5C5U4U5"/>
<reference evidence="1 2" key="1">
    <citation type="submission" date="2019-08" db="EMBL/GenBank/DDBJ databases">
        <authorList>
            <person name="Lei W."/>
        </authorList>
    </citation>
    <scope>NUCLEOTIDE SEQUENCE [LARGE SCALE GENOMIC DNA]</scope>
    <source>
        <strain evidence="1 2">CCUG 58627</strain>
    </source>
</reference>
<accession>A0A5C5U4U5</accession>
<comment type="caution">
    <text evidence="1">The sequence shown here is derived from an EMBL/GenBank/DDBJ whole genome shotgun (WGS) entry which is preliminary data.</text>
</comment>
<organism evidence="1 2">
    <name type="scientific">Corynebacterium canis</name>
    <dbReference type="NCBI Taxonomy" id="679663"/>
    <lineage>
        <taxon>Bacteria</taxon>
        <taxon>Bacillati</taxon>
        <taxon>Actinomycetota</taxon>
        <taxon>Actinomycetes</taxon>
        <taxon>Mycobacteriales</taxon>
        <taxon>Corynebacteriaceae</taxon>
        <taxon>Corynebacterium</taxon>
    </lineage>
</organism>
<dbReference type="RefSeq" id="WP_146325446.1">
    <property type="nucleotide sequence ID" value="NZ_BAABLR010000025.1"/>
</dbReference>
<sequence length="268" mass="29978">MMDQFRQKVLNLALGDGSARDVEVANEILNDQPLVDSGEHGELQTTVADEDPSVADRHIEVSLKLLAASSGLLRDGLIDVDLHASIEKRSISAIKRRITTVGGRDGAGSNHPPRIEFKEVNFADPLVFSSLSFEKLKFTDCTFDSAVHFSAIESSSCIEFSRCTFATGHELLLRFLNFPKPEDASEWRPSFFFKDCLIKNMWVFKSQVFLFFVDSVIESSTLELNSGSVTQYVNCQLIDAIIHDTANEADRNPLVPRGWFRNVGWMVN</sequence>
<gene>
    <name evidence="1" type="ORF">FRX94_11270</name>
</gene>